<gene>
    <name evidence="3" type="ordered locus">RPC_1926</name>
</gene>
<dbReference type="CDD" id="cd05233">
    <property type="entry name" value="SDR_c"/>
    <property type="match status" value="1"/>
</dbReference>
<dbReference type="InterPro" id="IPR002347">
    <property type="entry name" value="SDR_fam"/>
</dbReference>
<dbReference type="HOGENOM" id="CLU_010194_2_10_5"/>
<dbReference type="OrthoDB" id="9790785at2"/>
<keyword evidence="2" id="KW-0560">Oxidoreductase</keyword>
<proteinExistence type="inferred from homology"/>
<dbReference type="Pfam" id="PF00106">
    <property type="entry name" value="adh_short"/>
    <property type="match status" value="1"/>
</dbReference>
<dbReference type="InterPro" id="IPR036291">
    <property type="entry name" value="NAD(P)-bd_dom_sf"/>
</dbReference>
<organism evidence="3">
    <name type="scientific">Rhodopseudomonas palustris (strain BisB18)</name>
    <dbReference type="NCBI Taxonomy" id="316056"/>
    <lineage>
        <taxon>Bacteria</taxon>
        <taxon>Pseudomonadati</taxon>
        <taxon>Pseudomonadota</taxon>
        <taxon>Alphaproteobacteria</taxon>
        <taxon>Hyphomicrobiales</taxon>
        <taxon>Nitrobacteraceae</taxon>
        <taxon>Rhodopseudomonas</taxon>
    </lineage>
</organism>
<dbReference type="GO" id="GO:0016020">
    <property type="term" value="C:membrane"/>
    <property type="evidence" value="ECO:0007669"/>
    <property type="project" value="TreeGrafter"/>
</dbReference>
<evidence type="ECO:0000313" key="3">
    <source>
        <dbReference type="EMBL" id="ABD87483.1"/>
    </source>
</evidence>
<dbReference type="eggNOG" id="COG1028">
    <property type="taxonomic scope" value="Bacteria"/>
</dbReference>
<dbReference type="GO" id="GO:0016491">
    <property type="term" value="F:oxidoreductase activity"/>
    <property type="evidence" value="ECO:0007669"/>
    <property type="project" value="UniProtKB-KW"/>
</dbReference>
<accession>Q217F3</accession>
<dbReference type="SUPFAM" id="SSF51735">
    <property type="entry name" value="NAD(P)-binding Rossmann-fold domains"/>
    <property type="match status" value="1"/>
</dbReference>
<dbReference type="KEGG" id="rpc:RPC_1926"/>
<evidence type="ECO:0000256" key="2">
    <source>
        <dbReference type="ARBA" id="ARBA00023002"/>
    </source>
</evidence>
<dbReference type="AlphaFoldDB" id="Q217F3"/>
<dbReference type="PANTHER" id="PTHR44196:SF1">
    <property type="entry name" value="DEHYDROGENASE_REDUCTASE SDR FAMILY MEMBER 7B"/>
    <property type="match status" value="1"/>
</dbReference>
<dbReference type="RefSeq" id="WP_011472387.1">
    <property type="nucleotide sequence ID" value="NC_007925.1"/>
</dbReference>
<dbReference type="PRINTS" id="PR00081">
    <property type="entry name" value="GDHRDH"/>
</dbReference>
<protein>
    <submittedName>
        <fullName evidence="3">Short-chain dehydrogenase/reductase SDR</fullName>
    </submittedName>
</protein>
<dbReference type="EMBL" id="CP000301">
    <property type="protein sequence ID" value="ABD87483.1"/>
    <property type="molecule type" value="Genomic_DNA"/>
</dbReference>
<dbReference type="Gene3D" id="3.40.50.720">
    <property type="entry name" value="NAD(P)-binding Rossmann-like Domain"/>
    <property type="match status" value="1"/>
</dbReference>
<name>Q217F3_RHOPB</name>
<dbReference type="PANTHER" id="PTHR44196">
    <property type="entry name" value="DEHYDROGENASE/REDUCTASE SDR FAMILY MEMBER 7B"/>
    <property type="match status" value="1"/>
</dbReference>
<evidence type="ECO:0000256" key="1">
    <source>
        <dbReference type="ARBA" id="ARBA00006484"/>
    </source>
</evidence>
<reference evidence="3" key="1">
    <citation type="submission" date="2006-03" db="EMBL/GenBank/DDBJ databases">
        <title>Complete sequence of Rhodopseudomonas palustris BisB18.</title>
        <authorList>
            <consortium name="US DOE Joint Genome Institute"/>
            <person name="Copeland A."/>
            <person name="Lucas S."/>
            <person name="Lapidus A."/>
            <person name="Barry K."/>
            <person name="Detter J.C."/>
            <person name="Glavina del Rio T."/>
            <person name="Hammon N."/>
            <person name="Israni S."/>
            <person name="Dalin E."/>
            <person name="Tice H."/>
            <person name="Pitluck S."/>
            <person name="Chain P."/>
            <person name="Malfatti S."/>
            <person name="Shin M."/>
            <person name="Vergez L."/>
            <person name="Schmutz J."/>
            <person name="Larimer F."/>
            <person name="Land M."/>
            <person name="Hauser L."/>
            <person name="Pelletier D.A."/>
            <person name="Kyrpides N."/>
            <person name="Anderson I."/>
            <person name="Oda Y."/>
            <person name="Harwood C.S."/>
            <person name="Richardson P."/>
        </authorList>
    </citation>
    <scope>NUCLEOTIDE SEQUENCE [LARGE SCALE GENOMIC DNA]</scope>
    <source>
        <strain evidence="3">BisB18</strain>
    </source>
</reference>
<sequence>MTKPFASRIALVTGASRGIGYAAALALAEAGAHIVAVARTQGGLEELDDAIRGIGGSATLVPLDLTDFEAIARLGAALNERHGRLDVMVASAGIAGPSSPLGHIPMKPWSDVIAINLTANFQLIRCMEPLLRNSDAGRAVFLTSAAAAGAPAYRGPYAASHAALQTLARVWARETAITKIKINLFDPGPTRTKLRATVMPGEDPQTLPTPQQVAEQIVPLCAADFAESGKLYDYTSRTVKDFAVL</sequence>
<comment type="similarity">
    <text evidence="1">Belongs to the short-chain dehydrogenases/reductases (SDR) family.</text>
</comment>
<dbReference type="STRING" id="316056.RPC_1926"/>